<dbReference type="InterPro" id="IPR036188">
    <property type="entry name" value="FAD/NAD-bd_sf"/>
</dbReference>
<name>A0A1I3ZX07_9GAMM</name>
<reference evidence="4 5" key="1">
    <citation type="submission" date="2016-10" db="EMBL/GenBank/DDBJ databases">
        <authorList>
            <person name="Varghese N."/>
            <person name="Submissions S."/>
        </authorList>
    </citation>
    <scope>NUCLEOTIDE SEQUENCE [LARGE SCALE GENOMIC DNA]</scope>
    <source>
        <strain evidence="4 5">YR512</strain>
    </source>
</reference>
<evidence type="ECO:0000256" key="2">
    <source>
        <dbReference type="ARBA" id="ARBA00023002"/>
    </source>
</evidence>
<dbReference type="Pfam" id="PF01266">
    <property type="entry name" value="DAO"/>
    <property type="match status" value="1"/>
</dbReference>
<accession>A0A1I3ZX07</accession>
<dbReference type="Gene3D" id="3.50.50.60">
    <property type="entry name" value="FAD/NAD(P)-binding domain"/>
    <property type="match status" value="1"/>
</dbReference>
<proteinExistence type="inferred from homology"/>
<sequence>MRIKINAVADSERFPESVDVIVIGGGIIGTSVSYELAKQGVSVALFEKGVIGGEQSGRNWGWVRQQNRDLYELPMAMRSLQRWDELSSEIGLDLGFSRQGITYGTQSESDLARWEAWGKQAQQIGFVSHLMTAQETRERIGNNSPWIGGVWSPSDGRAEPSLAAPAIATGAKNLGASIQQNCAVRGLDVSGGRVTGVWTERGLVKANRVICCGGAWSSRFCKQYGIELPSANILGTAFKTTAAPEVIKGCLSTGGLCIRRRQDGSYTVALSGRGQIDLAPQNIRYATKFYPMYRSKIAKKLKMRINGSFFNGPEAAGSWSNQGVSPFEKIRTLDPAPDNGIVQEAMQALVQLYPELNGIKVDHAWGGWIDTTPDLVPVIDEMSSMPGLFIASGFSGHGFGIGPGAGLLCAQMVNNKPLFTDMKPYSLARFAKGQAIREPQMM</sequence>
<keyword evidence="5" id="KW-1185">Reference proteome</keyword>
<dbReference type="Gene3D" id="3.30.9.10">
    <property type="entry name" value="D-Amino Acid Oxidase, subunit A, domain 2"/>
    <property type="match status" value="1"/>
</dbReference>
<dbReference type="EMBL" id="FOSD01000007">
    <property type="protein sequence ID" value="SFK48593.1"/>
    <property type="molecule type" value="Genomic_DNA"/>
</dbReference>
<dbReference type="PANTHER" id="PTHR13847">
    <property type="entry name" value="SARCOSINE DEHYDROGENASE-RELATED"/>
    <property type="match status" value="1"/>
</dbReference>
<dbReference type="SUPFAM" id="SSF51905">
    <property type="entry name" value="FAD/NAD(P)-binding domain"/>
    <property type="match status" value="1"/>
</dbReference>
<dbReference type="RefSeq" id="WP_008108718.1">
    <property type="nucleotide sequence ID" value="NZ_FOSD01000007.1"/>
</dbReference>
<dbReference type="InterPro" id="IPR006076">
    <property type="entry name" value="FAD-dep_OxRdtase"/>
</dbReference>
<evidence type="ECO:0000313" key="5">
    <source>
        <dbReference type="Proteomes" id="UP000198841"/>
    </source>
</evidence>
<comment type="similarity">
    <text evidence="1">Belongs to the DadA oxidoreductase family.</text>
</comment>
<protein>
    <submittedName>
        <fullName evidence="4">Glycine/D-amino acid oxidase</fullName>
    </submittedName>
</protein>
<keyword evidence="2" id="KW-0560">Oxidoreductase</keyword>
<evidence type="ECO:0000256" key="1">
    <source>
        <dbReference type="ARBA" id="ARBA00009410"/>
    </source>
</evidence>
<dbReference type="PANTHER" id="PTHR13847:SF280">
    <property type="entry name" value="D-AMINO ACID DEHYDROGENASE"/>
    <property type="match status" value="1"/>
</dbReference>
<evidence type="ECO:0000259" key="3">
    <source>
        <dbReference type="Pfam" id="PF01266"/>
    </source>
</evidence>
<evidence type="ECO:0000313" key="4">
    <source>
        <dbReference type="EMBL" id="SFK48593.1"/>
    </source>
</evidence>
<organism evidence="4 5">
    <name type="scientific">Candidatus Pantoea symbiotica</name>
    <dbReference type="NCBI Taxonomy" id="1884370"/>
    <lineage>
        <taxon>Bacteria</taxon>
        <taxon>Pseudomonadati</taxon>
        <taxon>Pseudomonadota</taxon>
        <taxon>Gammaproteobacteria</taxon>
        <taxon>Enterobacterales</taxon>
        <taxon>Erwiniaceae</taxon>
        <taxon>Pantoea</taxon>
    </lineage>
</organism>
<feature type="domain" description="FAD dependent oxidoreductase" evidence="3">
    <location>
        <begin position="19"/>
        <end position="412"/>
    </location>
</feature>
<comment type="caution">
    <text evidence="4">The sequence shown here is derived from an EMBL/GenBank/DDBJ whole genome shotgun (WGS) entry which is preliminary data.</text>
</comment>
<dbReference type="Proteomes" id="UP000198841">
    <property type="component" value="Unassembled WGS sequence"/>
</dbReference>
<gene>
    <name evidence="4" type="ORF">SAMN05518863_107222</name>
</gene>